<dbReference type="AlphaFoldDB" id="A0A7G9YFZ6"/>
<name>A0A7G9YFZ6_9EURY</name>
<dbReference type="EMBL" id="MT631235">
    <property type="protein sequence ID" value="QNO46930.1"/>
    <property type="molecule type" value="Genomic_DNA"/>
</dbReference>
<sequence length="76" mass="8391">MKSYLVVWFNSEGGKPSEVNKRLTAMGFRAMQGAQDYVYDWGANASIDDILQIGDRVQLTLKGLDVTYKIESVGSG</sequence>
<gene>
    <name evidence="1" type="ORF">GBMLOPDG_00026</name>
</gene>
<accession>A0A7G9YFZ6</accession>
<reference evidence="1" key="1">
    <citation type="submission" date="2020-06" db="EMBL/GenBank/DDBJ databases">
        <title>Unique genomic features of the anaerobic methanotrophic archaea.</title>
        <authorList>
            <person name="Chadwick G.L."/>
            <person name="Skennerton C.T."/>
            <person name="Laso-Perez R."/>
            <person name="Leu A.O."/>
            <person name="Speth D.R."/>
            <person name="Yu H."/>
            <person name="Morgan-Lang C."/>
            <person name="Hatzenpichler R."/>
            <person name="Goudeau D."/>
            <person name="Malmstrom R."/>
            <person name="Brazelton W.J."/>
            <person name="Woyke T."/>
            <person name="Hallam S.J."/>
            <person name="Tyson G.W."/>
            <person name="Wegener G."/>
            <person name="Boetius A."/>
            <person name="Orphan V."/>
        </authorList>
    </citation>
    <scope>NUCLEOTIDE SEQUENCE</scope>
</reference>
<proteinExistence type="predicted"/>
<protein>
    <submittedName>
        <fullName evidence="1">Uncharacterized protein</fullName>
    </submittedName>
</protein>
<organism evidence="1">
    <name type="scientific">Candidatus Methanogaster sp. ANME-2c ERB4</name>
    <dbReference type="NCBI Taxonomy" id="2759911"/>
    <lineage>
        <taxon>Archaea</taxon>
        <taxon>Methanobacteriati</taxon>
        <taxon>Methanobacteriota</taxon>
        <taxon>Stenosarchaea group</taxon>
        <taxon>Methanomicrobia</taxon>
        <taxon>Methanosarcinales</taxon>
        <taxon>ANME-2 cluster</taxon>
        <taxon>Candidatus Methanogasteraceae</taxon>
        <taxon>Candidatus Methanogaster</taxon>
    </lineage>
</organism>
<evidence type="ECO:0000313" key="1">
    <source>
        <dbReference type="EMBL" id="QNO46930.1"/>
    </source>
</evidence>